<evidence type="ECO:0000313" key="2">
    <source>
        <dbReference type="Proteomes" id="UP001314635"/>
    </source>
</evidence>
<comment type="caution">
    <text evidence="1">The sequence shown here is derived from an EMBL/GenBank/DDBJ whole genome shotgun (WGS) entry which is preliminary data.</text>
</comment>
<proteinExistence type="predicted"/>
<dbReference type="RefSeq" id="WP_172235500.1">
    <property type="nucleotide sequence ID" value="NZ_JABFDP010000002.1"/>
</dbReference>
<evidence type="ECO:0008006" key="3">
    <source>
        <dbReference type="Google" id="ProtNLM"/>
    </source>
</evidence>
<dbReference type="EMBL" id="JAFCLK010000006">
    <property type="protein sequence ID" value="MBR1135703.1"/>
    <property type="molecule type" value="Genomic_DNA"/>
</dbReference>
<dbReference type="Proteomes" id="UP001314635">
    <property type="component" value="Unassembled WGS sequence"/>
</dbReference>
<protein>
    <recommendedName>
        <fullName evidence="3">Transporter</fullName>
    </recommendedName>
</protein>
<reference evidence="2" key="1">
    <citation type="journal article" date="2021" name="ISME J.">
        <title>Evolutionary origin and ecological implication of a unique nif island in free-living Bradyrhizobium lineages.</title>
        <authorList>
            <person name="Tao J."/>
        </authorList>
    </citation>
    <scope>NUCLEOTIDE SEQUENCE [LARGE SCALE GENOMIC DNA]</scope>
    <source>
        <strain evidence="2">SZCCT0094</strain>
    </source>
</reference>
<accession>A0ABS5G304</accession>
<keyword evidence="2" id="KW-1185">Reference proteome</keyword>
<sequence length="281" mass="30489">MTAAALLLSPFGASAEEIQGNDPASPGHFQIEQRFGYVTTFNPQQQNGGQRVPQRAITGETEIGYSPTEWYEIALTSPYAFARANVPMTLGNVMDNGVPGYSFQSGGVTIRQTFIQGDRLERTVFLGLVSRTILAPQGGLTPDLWVANKAGAGQPGAPRFVQEATPRVAQMFTPIIGVNLPNDYQLIFNANMTFGIDGAGSAFEPSVRFVKRLNDRWTVGIEHFSNLGPIGHILPWNQQMQTLYAVADTKFKGFEFSFGVGYGLTNASRGLAVKTSIGKDF</sequence>
<organism evidence="1 2">
    <name type="scientific">Bradyrhizobium denitrificans</name>
    <dbReference type="NCBI Taxonomy" id="2734912"/>
    <lineage>
        <taxon>Bacteria</taxon>
        <taxon>Pseudomonadati</taxon>
        <taxon>Pseudomonadota</taxon>
        <taxon>Alphaproteobacteria</taxon>
        <taxon>Hyphomicrobiales</taxon>
        <taxon>Nitrobacteraceae</taxon>
        <taxon>Bradyrhizobium</taxon>
    </lineage>
</organism>
<name>A0ABS5G304_9BRAD</name>
<gene>
    <name evidence="1" type="ORF">JQ619_07995</name>
</gene>
<evidence type="ECO:0000313" key="1">
    <source>
        <dbReference type="EMBL" id="MBR1135703.1"/>
    </source>
</evidence>